<keyword evidence="5 10" id="KW-0472">Membrane</keyword>
<dbReference type="PRINTS" id="PR00237">
    <property type="entry name" value="GPCRRHODOPSN"/>
</dbReference>
<comment type="similarity">
    <text evidence="8">Belongs to the G-protein coupled receptor 1 family.</text>
</comment>
<evidence type="ECO:0000259" key="11">
    <source>
        <dbReference type="PROSITE" id="PS50262"/>
    </source>
</evidence>
<proteinExistence type="inferred from homology"/>
<evidence type="ECO:0000256" key="9">
    <source>
        <dbReference type="SAM" id="MobiDB-lite"/>
    </source>
</evidence>
<comment type="caution">
    <text evidence="12">The sequence shown here is derived from an EMBL/GenBank/DDBJ whole genome shotgun (WGS) entry which is preliminary data.</text>
</comment>
<keyword evidence="3 10" id="KW-1133">Transmembrane helix</keyword>
<evidence type="ECO:0000256" key="3">
    <source>
        <dbReference type="ARBA" id="ARBA00022989"/>
    </source>
</evidence>
<feature type="transmembrane region" description="Helical" evidence="10">
    <location>
        <begin position="525"/>
        <end position="549"/>
    </location>
</feature>
<feature type="transmembrane region" description="Helical" evidence="10">
    <location>
        <begin position="79"/>
        <end position="105"/>
    </location>
</feature>
<feature type="domain" description="G-protein coupled receptors family 1 profile" evidence="11">
    <location>
        <begin position="59"/>
        <end position="546"/>
    </location>
</feature>
<feature type="transmembrane region" description="Helical" evidence="10">
    <location>
        <begin position="43"/>
        <end position="67"/>
    </location>
</feature>
<evidence type="ECO:0000256" key="2">
    <source>
        <dbReference type="ARBA" id="ARBA00022692"/>
    </source>
</evidence>
<feature type="transmembrane region" description="Helical" evidence="10">
    <location>
        <begin position="159"/>
        <end position="181"/>
    </location>
</feature>
<dbReference type="InterPro" id="IPR000276">
    <property type="entry name" value="GPCR_Rhodpsn"/>
</dbReference>
<evidence type="ECO:0000256" key="10">
    <source>
        <dbReference type="SAM" id="Phobius"/>
    </source>
</evidence>
<dbReference type="CDD" id="cd00637">
    <property type="entry name" value="7tm_classA_rhodopsin-like"/>
    <property type="match status" value="1"/>
</dbReference>
<keyword evidence="4 8" id="KW-0297">G-protein coupled receptor</keyword>
<feature type="transmembrane region" description="Helical" evidence="10">
    <location>
        <begin position="215"/>
        <end position="234"/>
    </location>
</feature>
<evidence type="ECO:0000256" key="1">
    <source>
        <dbReference type="ARBA" id="ARBA00004141"/>
    </source>
</evidence>
<dbReference type="PANTHER" id="PTHR45695:SF9">
    <property type="entry name" value="LEUCOKININ RECEPTOR"/>
    <property type="match status" value="1"/>
</dbReference>
<evidence type="ECO:0000256" key="7">
    <source>
        <dbReference type="ARBA" id="ARBA00023224"/>
    </source>
</evidence>
<feature type="region of interest" description="Disordered" evidence="9">
    <location>
        <begin position="317"/>
        <end position="371"/>
    </location>
</feature>
<evidence type="ECO:0000256" key="8">
    <source>
        <dbReference type="RuleBase" id="RU000688"/>
    </source>
</evidence>
<feature type="transmembrane region" description="Helical" evidence="10">
    <location>
        <begin position="487"/>
        <end position="505"/>
    </location>
</feature>
<gene>
    <name evidence="12" type="ORF">PoB_003157400</name>
</gene>
<keyword evidence="7 8" id="KW-0807">Transducer</keyword>
<organism evidence="12 13">
    <name type="scientific">Plakobranchus ocellatus</name>
    <dbReference type="NCBI Taxonomy" id="259542"/>
    <lineage>
        <taxon>Eukaryota</taxon>
        <taxon>Metazoa</taxon>
        <taxon>Spiralia</taxon>
        <taxon>Lophotrochozoa</taxon>
        <taxon>Mollusca</taxon>
        <taxon>Gastropoda</taxon>
        <taxon>Heterobranchia</taxon>
        <taxon>Euthyneura</taxon>
        <taxon>Panpulmonata</taxon>
        <taxon>Sacoglossa</taxon>
        <taxon>Placobranchoidea</taxon>
        <taxon>Plakobranchidae</taxon>
        <taxon>Plakobranchus</taxon>
    </lineage>
</organism>
<dbReference type="PANTHER" id="PTHR45695">
    <property type="entry name" value="LEUCOKININ RECEPTOR-RELATED"/>
    <property type="match status" value="1"/>
</dbReference>
<keyword evidence="2 8" id="KW-0812">Transmembrane</keyword>
<dbReference type="Pfam" id="PF00001">
    <property type="entry name" value="7tm_1"/>
    <property type="match status" value="1"/>
</dbReference>
<evidence type="ECO:0000256" key="5">
    <source>
        <dbReference type="ARBA" id="ARBA00023136"/>
    </source>
</evidence>
<dbReference type="GO" id="GO:0004930">
    <property type="term" value="F:G protein-coupled receptor activity"/>
    <property type="evidence" value="ECO:0007669"/>
    <property type="project" value="UniProtKB-KW"/>
</dbReference>
<sequence>MASLMANSSNTSISAANSTNQSAEQETLLGLSEYILHGPAGRITFIMGCIIVASLCIFGNLVVLFVLGRNQRMHTRTNLFLSNLAVADMFVGLFCVFPFMCRYLYVIWFLGETICKLWKFIQTASITVSMLFLQVIALERYVAINYPLKARRLFTQNRMYIVVLLVWLSGAAYSAPLLLAYETLTFPINGDDLTFCHLAIDKKHMMDVYRLMNFGIWYVLSLLIIVVVYTNIGLTVTRSRLNHPTIHLRHRSSVQMGRVRVAACSRSSDATTKEEDGETLIALAPEEHSAHDLQPSQSIKYRMKLWWKKKKMVISTKSKPPSRIVKNGSHGAQVNSRSNRFSPKGGDLDDLEARPSSSNTQSYRSGRLPQKISFKRESRHMSGRFGYADRARKSRLELGHYKSSTDSMSGESMEDARVHWTRIPAKRSTITIIKGPGDTGESRSAGELPGDAENSGAYSDTALPLSSEPAQVRRCRFNTRYNPRRRISRLIISIVIAFAVLLLPFHLHSLFELIHYRYTSAHEPLFFAIFSYLSLYMNSAVNPLLYSFVSQSFRRSFRESVGCCRPTERIEPQRAGARTPENCSVTTIKNSSY</sequence>
<evidence type="ECO:0000256" key="6">
    <source>
        <dbReference type="ARBA" id="ARBA00023170"/>
    </source>
</evidence>
<reference evidence="12 13" key="1">
    <citation type="journal article" date="2021" name="Elife">
        <title>Chloroplast acquisition without the gene transfer in kleptoplastic sea slugs, Plakobranchus ocellatus.</title>
        <authorList>
            <person name="Maeda T."/>
            <person name="Takahashi S."/>
            <person name="Yoshida T."/>
            <person name="Shimamura S."/>
            <person name="Takaki Y."/>
            <person name="Nagai Y."/>
            <person name="Toyoda A."/>
            <person name="Suzuki Y."/>
            <person name="Arimoto A."/>
            <person name="Ishii H."/>
            <person name="Satoh N."/>
            <person name="Nishiyama T."/>
            <person name="Hasebe M."/>
            <person name="Maruyama T."/>
            <person name="Minagawa J."/>
            <person name="Obokata J."/>
            <person name="Shigenobu S."/>
        </authorList>
    </citation>
    <scope>NUCLEOTIDE SEQUENCE [LARGE SCALE GENOMIC DNA]</scope>
</reference>
<dbReference type="GO" id="GO:0005886">
    <property type="term" value="C:plasma membrane"/>
    <property type="evidence" value="ECO:0007669"/>
    <property type="project" value="TreeGrafter"/>
</dbReference>
<keyword evidence="6 8" id="KW-0675">Receptor</keyword>
<comment type="subcellular location">
    <subcellularLocation>
        <location evidence="1">Membrane</location>
        <topology evidence="1">Multi-pass membrane protein</topology>
    </subcellularLocation>
</comment>
<dbReference type="InterPro" id="IPR017452">
    <property type="entry name" value="GPCR_Rhodpsn_7TM"/>
</dbReference>
<evidence type="ECO:0000256" key="4">
    <source>
        <dbReference type="ARBA" id="ARBA00023040"/>
    </source>
</evidence>
<dbReference type="Gene3D" id="1.20.1070.10">
    <property type="entry name" value="Rhodopsin 7-helix transmembrane proteins"/>
    <property type="match status" value="2"/>
</dbReference>
<keyword evidence="13" id="KW-1185">Reference proteome</keyword>
<feature type="compositionally biased region" description="Polar residues" evidence="9">
    <location>
        <begin position="355"/>
        <end position="364"/>
    </location>
</feature>
<evidence type="ECO:0000313" key="12">
    <source>
        <dbReference type="EMBL" id="GFO05069.1"/>
    </source>
</evidence>
<feature type="transmembrane region" description="Helical" evidence="10">
    <location>
        <begin position="117"/>
        <end position="138"/>
    </location>
</feature>
<dbReference type="PROSITE" id="PS50262">
    <property type="entry name" value="G_PROTEIN_RECEP_F1_2"/>
    <property type="match status" value="1"/>
</dbReference>
<evidence type="ECO:0000313" key="13">
    <source>
        <dbReference type="Proteomes" id="UP000735302"/>
    </source>
</evidence>
<dbReference type="AlphaFoldDB" id="A0AAV4AFN4"/>
<dbReference type="EMBL" id="BLXT01003746">
    <property type="protein sequence ID" value="GFO05069.1"/>
    <property type="molecule type" value="Genomic_DNA"/>
</dbReference>
<protein>
    <submittedName>
        <fullName evidence="12">Neuropeptide receptor a31</fullName>
    </submittedName>
</protein>
<feature type="compositionally biased region" description="Polar residues" evidence="9">
    <location>
        <begin position="330"/>
        <end position="341"/>
    </location>
</feature>
<feature type="region of interest" description="Disordered" evidence="9">
    <location>
        <begin position="432"/>
        <end position="454"/>
    </location>
</feature>
<accession>A0AAV4AFN4</accession>
<dbReference type="SUPFAM" id="SSF81321">
    <property type="entry name" value="Family A G protein-coupled receptor-like"/>
    <property type="match status" value="1"/>
</dbReference>
<name>A0AAV4AFN4_9GAST</name>
<dbReference type="Proteomes" id="UP000735302">
    <property type="component" value="Unassembled WGS sequence"/>
</dbReference>
<dbReference type="PROSITE" id="PS00237">
    <property type="entry name" value="G_PROTEIN_RECEP_F1_1"/>
    <property type="match status" value="1"/>
</dbReference>